<protein>
    <submittedName>
        <fullName evidence="2">Uncharacterized protein</fullName>
    </submittedName>
</protein>
<feature type="compositionally biased region" description="Acidic residues" evidence="1">
    <location>
        <begin position="138"/>
        <end position="151"/>
    </location>
</feature>
<keyword evidence="3" id="KW-1185">Reference proteome</keyword>
<organism evidence="2 3">
    <name type="scientific">Apiospora rasikravindrae</name>
    <dbReference type="NCBI Taxonomy" id="990691"/>
    <lineage>
        <taxon>Eukaryota</taxon>
        <taxon>Fungi</taxon>
        <taxon>Dikarya</taxon>
        <taxon>Ascomycota</taxon>
        <taxon>Pezizomycotina</taxon>
        <taxon>Sordariomycetes</taxon>
        <taxon>Xylariomycetidae</taxon>
        <taxon>Amphisphaeriales</taxon>
        <taxon>Apiosporaceae</taxon>
        <taxon>Apiospora</taxon>
    </lineage>
</organism>
<evidence type="ECO:0000313" key="2">
    <source>
        <dbReference type="EMBL" id="KAK8043501.1"/>
    </source>
</evidence>
<dbReference type="Proteomes" id="UP001444661">
    <property type="component" value="Unassembled WGS sequence"/>
</dbReference>
<name>A0ABR1TA71_9PEZI</name>
<feature type="compositionally biased region" description="Basic and acidic residues" evidence="1">
    <location>
        <begin position="1"/>
        <end position="10"/>
    </location>
</feature>
<evidence type="ECO:0000313" key="3">
    <source>
        <dbReference type="Proteomes" id="UP001444661"/>
    </source>
</evidence>
<feature type="region of interest" description="Disordered" evidence="1">
    <location>
        <begin position="76"/>
        <end position="151"/>
    </location>
</feature>
<accession>A0ABR1TA71</accession>
<feature type="region of interest" description="Disordered" evidence="1">
    <location>
        <begin position="1"/>
        <end position="33"/>
    </location>
</feature>
<proteinExistence type="predicted"/>
<feature type="compositionally biased region" description="Basic residues" evidence="1">
    <location>
        <begin position="93"/>
        <end position="102"/>
    </location>
</feature>
<gene>
    <name evidence="2" type="ORF">PG993_005931</name>
</gene>
<dbReference type="EMBL" id="JAQQWK010000004">
    <property type="protein sequence ID" value="KAK8043501.1"/>
    <property type="molecule type" value="Genomic_DNA"/>
</dbReference>
<evidence type="ECO:0000256" key="1">
    <source>
        <dbReference type="SAM" id="MobiDB-lite"/>
    </source>
</evidence>
<sequence length="151" mass="16711">MSDKSGESDKPIQGNQGETPKDPNNPDEPIDMNEDLMLVLAIFEEKHPEFDVKDWDDLAAQRGMTNDDAQQRFAAIVDSYKSSTRGKTPAKPVIKRRNRGGKRSAGTTRKNKDENESDGDGDNIPSGDTAHPAAPTPEPEEENMENEEDQD</sequence>
<reference evidence="2 3" key="1">
    <citation type="submission" date="2023-01" db="EMBL/GenBank/DDBJ databases">
        <title>Analysis of 21 Apiospora genomes using comparative genomics revels a genus with tremendous synthesis potential of carbohydrate active enzymes and secondary metabolites.</title>
        <authorList>
            <person name="Sorensen T."/>
        </authorList>
    </citation>
    <scope>NUCLEOTIDE SEQUENCE [LARGE SCALE GENOMIC DNA]</scope>
    <source>
        <strain evidence="2 3">CBS 33761</strain>
    </source>
</reference>
<comment type="caution">
    <text evidence="2">The sequence shown here is derived from an EMBL/GenBank/DDBJ whole genome shotgun (WGS) entry which is preliminary data.</text>
</comment>